<dbReference type="PROSITE" id="PS50801">
    <property type="entry name" value="STAS"/>
    <property type="match status" value="1"/>
</dbReference>
<protein>
    <submittedName>
        <fullName evidence="2">STAS domain-containing protein</fullName>
    </submittedName>
</protein>
<dbReference type="Proteomes" id="UP001651690">
    <property type="component" value="Unassembled WGS sequence"/>
</dbReference>
<dbReference type="InterPro" id="IPR002645">
    <property type="entry name" value="STAS_dom"/>
</dbReference>
<dbReference type="EMBL" id="JANDBD010000010">
    <property type="protein sequence ID" value="MCP9275016.1"/>
    <property type="molecule type" value="Genomic_DNA"/>
</dbReference>
<sequence>MTLAIHAIQPGTMRCYGNHAVFCGAAEVTAQSRHLATLLTVTGDVDAGNVESLYERTGCFVLPDTGIVLDLSGVTSFAIDGVRMIARIDEACRRAGIEWALVASRAVSDRLARTDTLYPFAASVPEALHGFADRIVNRRRVLLPFLTRTA</sequence>
<dbReference type="Gene3D" id="3.30.750.24">
    <property type="entry name" value="STAS domain"/>
    <property type="match status" value="1"/>
</dbReference>
<dbReference type="InterPro" id="IPR036513">
    <property type="entry name" value="STAS_dom_sf"/>
</dbReference>
<dbReference type="RefSeq" id="WP_255062753.1">
    <property type="nucleotide sequence ID" value="NZ_JANDBD010000010.1"/>
</dbReference>
<reference evidence="2 3" key="1">
    <citation type="submission" date="2022-06" db="EMBL/GenBank/DDBJ databases">
        <title>Mycolicibacterium sp. CAU 1645 isolated from seawater.</title>
        <authorList>
            <person name="Kim W."/>
        </authorList>
    </citation>
    <scope>NUCLEOTIDE SEQUENCE [LARGE SCALE GENOMIC DNA]</scope>
    <source>
        <strain evidence="2 3">CAU 1645</strain>
    </source>
</reference>
<proteinExistence type="predicted"/>
<accession>A0ABT1M791</accession>
<name>A0ABT1M791_9MYCO</name>
<evidence type="ECO:0000313" key="2">
    <source>
        <dbReference type="EMBL" id="MCP9275016.1"/>
    </source>
</evidence>
<feature type="domain" description="STAS" evidence="1">
    <location>
        <begin position="26"/>
        <end position="114"/>
    </location>
</feature>
<dbReference type="SUPFAM" id="SSF52091">
    <property type="entry name" value="SpoIIaa-like"/>
    <property type="match status" value="1"/>
</dbReference>
<dbReference type="CDD" id="cd07043">
    <property type="entry name" value="STAS_anti-anti-sigma_factors"/>
    <property type="match status" value="1"/>
</dbReference>
<evidence type="ECO:0000259" key="1">
    <source>
        <dbReference type="PROSITE" id="PS50801"/>
    </source>
</evidence>
<dbReference type="Pfam" id="PF01740">
    <property type="entry name" value="STAS"/>
    <property type="match status" value="1"/>
</dbReference>
<organism evidence="2 3">
    <name type="scientific">Mycolicibacterium arenosum</name>
    <dbReference type="NCBI Taxonomy" id="2952157"/>
    <lineage>
        <taxon>Bacteria</taxon>
        <taxon>Bacillati</taxon>
        <taxon>Actinomycetota</taxon>
        <taxon>Actinomycetes</taxon>
        <taxon>Mycobacteriales</taxon>
        <taxon>Mycobacteriaceae</taxon>
        <taxon>Mycolicibacterium</taxon>
    </lineage>
</organism>
<comment type="caution">
    <text evidence="2">The sequence shown here is derived from an EMBL/GenBank/DDBJ whole genome shotgun (WGS) entry which is preliminary data.</text>
</comment>
<gene>
    <name evidence="2" type="ORF">NM203_22770</name>
</gene>
<keyword evidence="3" id="KW-1185">Reference proteome</keyword>
<evidence type="ECO:0000313" key="3">
    <source>
        <dbReference type="Proteomes" id="UP001651690"/>
    </source>
</evidence>